<dbReference type="RefSeq" id="WP_285620005.1">
    <property type="nucleotide sequence ID" value="NZ_BSTJ01000002.1"/>
</dbReference>
<dbReference type="Gene3D" id="3.40.1190.20">
    <property type="match status" value="1"/>
</dbReference>
<feature type="region of interest" description="Disordered" evidence="1">
    <location>
        <begin position="1"/>
        <end position="26"/>
    </location>
</feature>
<evidence type="ECO:0000313" key="3">
    <source>
        <dbReference type="Proteomes" id="UP001165135"/>
    </source>
</evidence>
<name>A0A9W6RHR3_9ACTN</name>
<accession>A0A9W6RHR3</accession>
<organism evidence="2 3">
    <name type="scientific">Actinoallomurus iriomotensis</name>
    <dbReference type="NCBI Taxonomy" id="478107"/>
    <lineage>
        <taxon>Bacteria</taxon>
        <taxon>Bacillati</taxon>
        <taxon>Actinomycetota</taxon>
        <taxon>Actinomycetes</taxon>
        <taxon>Streptosporangiales</taxon>
        <taxon>Thermomonosporaceae</taxon>
        <taxon>Actinoallomurus</taxon>
    </lineage>
</organism>
<comment type="caution">
    <text evidence="2">The sequence shown here is derived from an EMBL/GenBank/DDBJ whole genome shotgun (WGS) entry which is preliminary data.</text>
</comment>
<reference evidence="2" key="1">
    <citation type="submission" date="2023-03" db="EMBL/GenBank/DDBJ databases">
        <title>Actinoallomurus iriomotensis NBRC 103681.</title>
        <authorList>
            <person name="Ichikawa N."/>
            <person name="Sato H."/>
            <person name="Tonouchi N."/>
        </authorList>
    </citation>
    <scope>NUCLEOTIDE SEQUENCE</scope>
    <source>
        <strain evidence="2">NBRC 103681</strain>
    </source>
</reference>
<feature type="compositionally biased region" description="Basic and acidic residues" evidence="1">
    <location>
        <begin position="162"/>
        <end position="183"/>
    </location>
</feature>
<dbReference type="EMBL" id="BSTJ01000002">
    <property type="protein sequence ID" value="GLY74267.1"/>
    <property type="molecule type" value="Genomic_DNA"/>
</dbReference>
<proteinExistence type="predicted"/>
<dbReference type="InterPro" id="IPR029056">
    <property type="entry name" value="Ribokinase-like"/>
</dbReference>
<dbReference type="Proteomes" id="UP001165135">
    <property type="component" value="Unassembled WGS sequence"/>
</dbReference>
<sequence>MPPDETSARRHQVPGEHRRTGRMTPTRRRQVVAMAGEAVADLVAEQPGGAYVAVPGEVPANIAVPGEVPANIPISNGSPANIALPGGSPANVALPGGSPANVALPGGNAADIAVGSARPGTPTRMVARIGAGPLGRTLRDHLTANAIGAETVVTAPSSPARMHHDADGLRTDREHQEGIRAVR</sequence>
<gene>
    <name evidence="2" type="ORF">Airi01_025340</name>
</gene>
<protein>
    <submittedName>
        <fullName evidence="2">Uncharacterized protein</fullName>
    </submittedName>
</protein>
<dbReference type="SUPFAM" id="SSF53613">
    <property type="entry name" value="Ribokinase-like"/>
    <property type="match status" value="1"/>
</dbReference>
<evidence type="ECO:0000256" key="1">
    <source>
        <dbReference type="SAM" id="MobiDB-lite"/>
    </source>
</evidence>
<feature type="region of interest" description="Disordered" evidence="1">
    <location>
        <begin position="155"/>
        <end position="183"/>
    </location>
</feature>
<evidence type="ECO:0000313" key="2">
    <source>
        <dbReference type="EMBL" id="GLY74267.1"/>
    </source>
</evidence>
<dbReference type="AlphaFoldDB" id="A0A9W6RHR3"/>